<gene>
    <name evidence="2" type="ORF">D9C73_006927</name>
</gene>
<name>A0A4U5UFK5_COLLU</name>
<dbReference type="EMBL" id="CM014083">
    <property type="protein sequence ID" value="TKS72850.1"/>
    <property type="molecule type" value="Genomic_DNA"/>
</dbReference>
<proteinExistence type="predicted"/>
<organism evidence="2 3">
    <name type="scientific">Collichthys lucidus</name>
    <name type="common">Big head croaker</name>
    <name type="synonym">Sciaena lucida</name>
    <dbReference type="NCBI Taxonomy" id="240159"/>
    <lineage>
        <taxon>Eukaryota</taxon>
        <taxon>Metazoa</taxon>
        <taxon>Chordata</taxon>
        <taxon>Craniata</taxon>
        <taxon>Vertebrata</taxon>
        <taxon>Euteleostomi</taxon>
        <taxon>Actinopterygii</taxon>
        <taxon>Neopterygii</taxon>
        <taxon>Teleostei</taxon>
        <taxon>Neoteleostei</taxon>
        <taxon>Acanthomorphata</taxon>
        <taxon>Eupercaria</taxon>
        <taxon>Sciaenidae</taxon>
        <taxon>Collichthys</taxon>
    </lineage>
</organism>
<feature type="region of interest" description="Disordered" evidence="1">
    <location>
        <begin position="65"/>
        <end position="98"/>
    </location>
</feature>
<sequence>MKLRRIHCGSFYDRLQTQWGCWSAGEPSVFMASSCESESQPTSAVFERLLLRLAAALRARDIGDERFGVDSQGESSPPPLPSRPPPSGGESSATQSPLTAPEAAVLFLGLSHPTAAAAAATANLRDSGPAAAASAVFS</sequence>
<accession>A0A4U5UFK5</accession>
<protein>
    <submittedName>
        <fullName evidence="2">Uncharacterized protein</fullName>
    </submittedName>
</protein>
<feature type="compositionally biased region" description="Pro residues" evidence="1">
    <location>
        <begin position="76"/>
        <end position="87"/>
    </location>
</feature>
<reference evidence="2 3" key="1">
    <citation type="submission" date="2019-01" db="EMBL/GenBank/DDBJ databases">
        <title>Genome Assembly of Collichthys lucidus.</title>
        <authorList>
            <person name="Cai M."/>
            <person name="Xiao S."/>
        </authorList>
    </citation>
    <scope>NUCLEOTIDE SEQUENCE [LARGE SCALE GENOMIC DNA]</scope>
    <source>
        <strain evidence="2">JT15FE1705JMU</strain>
        <tissue evidence="2">Muscle</tissue>
    </source>
</reference>
<dbReference type="AlphaFoldDB" id="A0A4U5UFK5"/>
<evidence type="ECO:0000313" key="2">
    <source>
        <dbReference type="EMBL" id="TKS72850.1"/>
    </source>
</evidence>
<evidence type="ECO:0000313" key="3">
    <source>
        <dbReference type="Proteomes" id="UP000298787"/>
    </source>
</evidence>
<dbReference type="Proteomes" id="UP000298787">
    <property type="component" value="Chromosome 6"/>
</dbReference>
<evidence type="ECO:0000256" key="1">
    <source>
        <dbReference type="SAM" id="MobiDB-lite"/>
    </source>
</evidence>
<keyword evidence="3" id="KW-1185">Reference proteome</keyword>